<organism evidence="1 2">
    <name type="scientific">Dreissena polymorpha</name>
    <name type="common">Zebra mussel</name>
    <name type="synonym">Mytilus polymorpha</name>
    <dbReference type="NCBI Taxonomy" id="45954"/>
    <lineage>
        <taxon>Eukaryota</taxon>
        <taxon>Metazoa</taxon>
        <taxon>Spiralia</taxon>
        <taxon>Lophotrochozoa</taxon>
        <taxon>Mollusca</taxon>
        <taxon>Bivalvia</taxon>
        <taxon>Autobranchia</taxon>
        <taxon>Heteroconchia</taxon>
        <taxon>Euheterodonta</taxon>
        <taxon>Imparidentia</taxon>
        <taxon>Neoheterodontei</taxon>
        <taxon>Myida</taxon>
        <taxon>Dreissenoidea</taxon>
        <taxon>Dreissenidae</taxon>
        <taxon>Dreissena</taxon>
    </lineage>
</organism>
<reference evidence="1" key="2">
    <citation type="submission" date="2020-11" db="EMBL/GenBank/DDBJ databases">
        <authorList>
            <person name="McCartney M.A."/>
            <person name="Auch B."/>
            <person name="Kono T."/>
            <person name="Mallez S."/>
            <person name="Becker A."/>
            <person name="Gohl D.M."/>
            <person name="Silverstein K.A.T."/>
            <person name="Koren S."/>
            <person name="Bechman K.B."/>
            <person name="Herman A."/>
            <person name="Abrahante J.E."/>
            <person name="Garbe J."/>
        </authorList>
    </citation>
    <scope>NUCLEOTIDE SEQUENCE</scope>
    <source>
        <strain evidence="1">Duluth1</strain>
        <tissue evidence="1">Whole animal</tissue>
    </source>
</reference>
<dbReference type="AlphaFoldDB" id="A0A9D4HXZ5"/>
<comment type="caution">
    <text evidence="1">The sequence shown here is derived from an EMBL/GenBank/DDBJ whole genome shotgun (WGS) entry which is preliminary data.</text>
</comment>
<gene>
    <name evidence="1" type="ORF">DPMN_046177</name>
</gene>
<evidence type="ECO:0000313" key="2">
    <source>
        <dbReference type="Proteomes" id="UP000828390"/>
    </source>
</evidence>
<evidence type="ECO:0000313" key="1">
    <source>
        <dbReference type="EMBL" id="KAH3739525.1"/>
    </source>
</evidence>
<sequence>MSPRVLTRFYNIHIIQRTGSIFVHNRAIIEKNIMTKFHENWTINVTSRVLSCKSVPHPGGHVFQRTRNHFRIQPRYHKTSILTKFHEDWSNNKTSRVLTNFYFNNVRKTAPPPVDHDKVHEDWIINVTSRVLTSFIFYSTFFELDQDIIWTNLLTNFHKDQTINVASRVLTRKNVNDGRR</sequence>
<dbReference type="EMBL" id="JAIWYP010000011">
    <property type="protein sequence ID" value="KAH3739525.1"/>
    <property type="molecule type" value="Genomic_DNA"/>
</dbReference>
<reference evidence="1" key="1">
    <citation type="journal article" date="2019" name="bioRxiv">
        <title>The Genome of the Zebra Mussel, Dreissena polymorpha: A Resource for Invasive Species Research.</title>
        <authorList>
            <person name="McCartney M.A."/>
            <person name="Auch B."/>
            <person name="Kono T."/>
            <person name="Mallez S."/>
            <person name="Zhang Y."/>
            <person name="Obille A."/>
            <person name="Becker A."/>
            <person name="Abrahante J.E."/>
            <person name="Garbe J."/>
            <person name="Badalamenti J.P."/>
            <person name="Herman A."/>
            <person name="Mangelson H."/>
            <person name="Liachko I."/>
            <person name="Sullivan S."/>
            <person name="Sone E.D."/>
            <person name="Koren S."/>
            <person name="Silverstein K.A.T."/>
            <person name="Beckman K.B."/>
            <person name="Gohl D.M."/>
        </authorList>
    </citation>
    <scope>NUCLEOTIDE SEQUENCE</scope>
    <source>
        <strain evidence="1">Duluth1</strain>
        <tissue evidence="1">Whole animal</tissue>
    </source>
</reference>
<proteinExistence type="predicted"/>
<keyword evidence="2" id="KW-1185">Reference proteome</keyword>
<dbReference type="Proteomes" id="UP000828390">
    <property type="component" value="Unassembled WGS sequence"/>
</dbReference>
<protein>
    <submittedName>
        <fullName evidence="1">Uncharacterized protein</fullName>
    </submittedName>
</protein>
<accession>A0A9D4HXZ5</accession>
<name>A0A9D4HXZ5_DREPO</name>